<feature type="non-terminal residue" evidence="1">
    <location>
        <position position="82"/>
    </location>
</feature>
<evidence type="ECO:0000313" key="2">
    <source>
        <dbReference type="Proteomes" id="UP001341840"/>
    </source>
</evidence>
<protein>
    <recommendedName>
        <fullName evidence="3">Transposase</fullName>
    </recommendedName>
</protein>
<name>A0ABU6VE10_9FABA</name>
<keyword evidence="2" id="KW-1185">Reference proteome</keyword>
<evidence type="ECO:0008006" key="3">
    <source>
        <dbReference type="Google" id="ProtNLM"/>
    </source>
</evidence>
<comment type="caution">
    <text evidence="1">The sequence shown here is derived from an EMBL/GenBank/DDBJ whole genome shotgun (WGS) entry which is preliminary data.</text>
</comment>
<reference evidence="1 2" key="1">
    <citation type="journal article" date="2023" name="Plants (Basel)">
        <title>Bridging the Gap: Combining Genomics and Transcriptomics Approaches to Understand Stylosanthes scabra, an Orphan Legume from the Brazilian Caatinga.</title>
        <authorList>
            <person name="Ferreira-Neto J.R.C."/>
            <person name="da Silva M.D."/>
            <person name="Binneck E."/>
            <person name="de Melo N.F."/>
            <person name="da Silva R.H."/>
            <person name="de Melo A.L.T.M."/>
            <person name="Pandolfi V."/>
            <person name="Bustamante F.O."/>
            <person name="Brasileiro-Vidal A.C."/>
            <person name="Benko-Iseppon A.M."/>
        </authorList>
    </citation>
    <scope>NUCLEOTIDE SEQUENCE [LARGE SCALE GENOMIC DNA]</scope>
    <source>
        <tissue evidence="1">Leaves</tissue>
    </source>
</reference>
<dbReference type="EMBL" id="JASCZI010151233">
    <property type="protein sequence ID" value="MED6171192.1"/>
    <property type="molecule type" value="Genomic_DNA"/>
</dbReference>
<sequence length="82" mass="9368">MVQIFPELRKWFHHQDHMLNGNHNSYTTDEFLCLFIWTKPAKKGATDVFFGIFFNASSAGAPRTCGVRASIPLTRAVYRFGT</sequence>
<proteinExistence type="predicted"/>
<dbReference type="Proteomes" id="UP001341840">
    <property type="component" value="Unassembled WGS sequence"/>
</dbReference>
<organism evidence="1 2">
    <name type="scientific">Stylosanthes scabra</name>
    <dbReference type="NCBI Taxonomy" id="79078"/>
    <lineage>
        <taxon>Eukaryota</taxon>
        <taxon>Viridiplantae</taxon>
        <taxon>Streptophyta</taxon>
        <taxon>Embryophyta</taxon>
        <taxon>Tracheophyta</taxon>
        <taxon>Spermatophyta</taxon>
        <taxon>Magnoliopsida</taxon>
        <taxon>eudicotyledons</taxon>
        <taxon>Gunneridae</taxon>
        <taxon>Pentapetalae</taxon>
        <taxon>rosids</taxon>
        <taxon>fabids</taxon>
        <taxon>Fabales</taxon>
        <taxon>Fabaceae</taxon>
        <taxon>Papilionoideae</taxon>
        <taxon>50 kb inversion clade</taxon>
        <taxon>dalbergioids sensu lato</taxon>
        <taxon>Dalbergieae</taxon>
        <taxon>Pterocarpus clade</taxon>
        <taxon>Stylosanthes</taxon>
    </lineage>
</organism>
<gene>
    <name evidence="1" type="ORF">PIB30_038421</name>
</gene>
<evidence type="ECO:0000313" key="1">
    <source>
        <dbReference type="EMBL" id="MED6171192.1"/>
    </source>
</evidence>
<accession>A0ABU6VE10</accession>